<proteinExistence type="predicted"/>
<name>A0A2N3Y3A1_SACSN</name>
<dbReference type="OrthoDB" id="72206at2"/>
<protein>
    <submittedName>
        <fullName evidence="1">Uncharacterized protein</fullName>
    </submittedName>
</protein>
<sequence>MGLFRSTPKLATVLGRAFRCLVCGCSEFWDREVKLNTSAAEFFDLAWANRSALGLICARCGYVHEFAGRDKPELWKLDKGYPAGAE</sequence>
<gene>
    <name evidence="1" type="ORF">A8926_5351</name>
</gene>
<evidence type="ECO:0000313" key="1">
    <source>
        <dbReference type="EMBL" id="PKW17392.1"/>
    </source>
</evidence>
<accession>A0A2N3Y3A1</accession>
<organism evidence="1 2">
    <name type="scientific">Saccharopolyspora spinosa</name>
    <dbReference type="NCBI Taxonomy" id="60894"/>
    <lineage>
        <taxon>Bacteria</taxon>
        <taxon>Bacillati</taxon>
        <taxon>Actinomycetota</taxon>
        <taxon>Actinomycetes</taxon>
        <taxon>Pseudonocardiales</taxon>
        <taxon>Pseudonocardiaceae</taxon>
        <taxon>Saccharopolyspora</taxon>
    </lineage>
</organism>
<dbReference type="Proteomes" id="UP000233786">
    <property type="component" value="Unassembled WGS sequence"/>
</dbReference>
<dbReference type="RefSeq" id="WP_010692793.1">
    <property type="nucleotide sequence ID" value="NZ_CP061007.1"/>
</dbReference>
<reference evidence="1" key="1">
    <citation type="submission" date="2017-12" db="EMBL/GenBank/DDBJ databases">
        <title>Sequencing the genomes of 1000 Actinobacteria strains.</title>
        <authorList>
            <person name="Klenk H.-P."/>
        </authorList>
    </citation>
    <scope>NUCLEOTIDE SEQUENCE [LARGE SCALE GENOMIC DNA]</scope>
    <source>
        <strain evidence="1">DSM 44228</strain>
    </source>
</reference>
<keyword evidence="2" id="KW-1185">Reference proteome</keyword>
<dbReference type="AlphaFoldDB" id="A0A2N3Y3A1"/>
<evidence type="ECO:0000313" key="2">
    <source>
        <dbReference type="Proteomes" id="UP000233786"/>
    </source>
</evidence>
<comment type="caution">
    <text evidence="1">The sequence shown here is derived from an EMBL/GenBank/DDBJ whole genome shotgun (WGS) entry which is preliminary data.</text>
</comment>
<dbReference type="EMBL" id="PJNB01000001">
    <property type="protein sequence ID" value="PKW17392.1"/>
    <property type="molecule type" value="Genomic_DNA"/>
</dbReference>